<proteinExistence type="predicted"/>
<evidence type="ECO:0000313" key="3">
    <source>
        <dbReference type="Proteomes" id="UP000054359"/>
    </source>
</evidence>
<protein>
    <submittedName>
        <fullName evidence="2">DEP domain-containing protein 5</fullName>
    </submittedName>
</protein>
<dbReference type="EMBL" id="KK119981">
    <property type="protein sequence ID" value="KFM77250.1"/>
    <property type="molecule type" value="Genomic_DNA"/>
</dbReference>
<evidence type="ECO:0000256" key="1">
    <source>
        <dbReference type="SAM" id="MobiDB-lite"/>
    </source>
</evidence>
<reference evidence="2 3" key="1">
    <citation type="submission" date="2013-11" db="EMBL/GenBank/DDBJ databases">
        <title>Genome sequencing of Stegodyphus mimosarum.</title>
        <authorList>
            <person name="Bechsgaard J."/>
        </authorList>
    </citation>
    <scope>NUCLEOTIDE SEQUENCE [LARGE SCALE GENOMIC DNA]</scope>
</reference>
<dbReference type="STRING" id="407821.A0A087UIR1"/>
<sequence>MRQTLSLQRPRKRKETPPYSSGLSTFYPHRSTEEISRLTASEPAPMHFSYSHSHASSAAIAIPQCGLNSNTIASSYQSSAEADNFPQRQYSRDDIESEIIPPYRSIIGSDPSYESQCNKQCLTRRLKALVNPFNPSQITIKLTSNRRRWTHVFPLGPTGIFMQQHHYQ</sequence>
<evidence type="ECO:0000313" key="2">
    <source>
        <dbReference type="EMBL" id="KFM77250.1"/>
    </source>
</evidence>
<dbReference type="AlphaFoldDB" id="A0A087UIR1"/>
<feature type="non-terminal residue" evidence="2">
    <location>
        <position position="168"/>
    </location>
</feature>
<name>A0A087UIR1_STEMI</name>
<dbReference type="Proteomes" id="UP000054359">
    <property type="component" value="Unassembled WGS sequence"/>
</dbReference>
<accession>A0A087UIR1</accession>
<keyword evidence="3" id="KW-1185">Reference proteome</keyword>
<organism evidence="2 3">
    <name type="scientific">Stegodyphus mimosarum</name>
    <name type="common">African social velvet spider</name>
    <dbReference type="NCBI Taxonomy" id="407821"/>
    <lineage>
        <taxon>Eukaryota</taxon>
        <taxon>Metazoa</taxon>
        <taxon>Ecdysozoa</taxon>
        <taxon>Arthropoda</taxon>
        <taxon>Chelicerata</taxon>
        <taxon>Arachnida</taxon>
        <taxon>Araneae</taxon>
        <taxon>Araneomorphae</taxon>
        <taxon>Entelegynae</taxon>
        <taxon>Eresoidea</taxon>
        <taxon>Eresidae</taxon>
        <taxon>Stegodyphus</taxon>
    </lineage>
</organism>
<feature type="region of interest" description="Disordered" evidence="1">
    <location>
        <begin position="1"/>
        <end position="26"/>
    </location>
</feature>
<gene>
    <name evidence="2" type="ORF">X975_05713</name>
</gene>
<dbReference type="OrthoDB" id="39497at2759"/>